<evidence type="ECO:0000259" key="5">
    <source>
        <dbReference type="PROSITE" id="PS51078"/>
    </source>
</evidence>
<dbReference type="InterPro" id="IPR036388">
    <property type="entry name" value="WH-like_DNA-bd_sf"/>
</dbReference>
<feature type="domain" description="IclR-ED" evidence="5">
    <location>
        <begin position="80"/>
        <end position="266"/>
    </location>
</feature>
<gene>
    <name evidence="6" type="ORF">EV675_5612</name>
</gene>
<evidence type="ECO:0000256" key="1">
    <source>
        <dbReference type="ARBA" id="ARBA00023015"/>
    </source>
</evidence>
<keyword evidence="1" id="KW-0805">Transcription regulation</keyword>
<dbReference type="PROSITE" id="PS51078">
    <property type="entry name" value="ICLR_ED"/>
    <property type="match status" value="1"/>
</dbReference>
<keyword evidence="3" id="KW-0804">Transcription</keyword>
<dbReference type="InterPro" id="IPR014757">
    <property type="entry name" value="Tscrpt_reg_IclR_C"/>
</dbReference>
<dbReference type="RefSeq" id="WP_207222061.1">
    <property type="nucleotide sequence ID" value="NZ_SGXC01000003.1"/>
</dbReference>
<comment type="caution">
    <text evidence="6">The sequence shown here is derived from an EMBL/GenBank/DDBJ whole genome shotgun (WGS) entry which is preliminary data.</text>
</comment>
<keyword evidence="2" id="KW-0238">DNA-binding</keyword>
<dbReference type="Gene3D" id="3.30.450.40">
    <property type="match status" value="1"/>
</dbReference>
<dbReference type="Pfam" id="PF09339">
    <property type="entry name" value="HTH_IclR"/>
    <property type="match status" value="1"/>
</dbReference>
<dbReference type="GO" id="GO:0003700">
    <property type="term" value="F:DNA-binding transcription factor activity"/>
    <property type="evidence" value="ECO:0007669"/>
    <property type="project" value="TreeGrafter"/>
</dbReference>
<dbReference type="Proteomes" id="UP000292445">
    <property type="component" value="Unassembled WGS sequence"/>
</dbReference>
<name>A0A4Q7N9W4_9BURK</name>
<protein>
    <submittedName>
        <fullName evidence="6">IclR family transcriptional regulator</fullName>
    </submittedName>
</protein>
<dbReference type="PANTHER" id="PTHR30136">
    <property type="entry name" value="HELIX-TURN-HELIX TRANSCRIPTIONAL REGULATOR, ICLR FAMILY"/>
    <property type="match status" value="1"/>
</dbReference>
<evidence type="ECO:0000256" key="2">
    <source>
        <dbReference type="ARBA" id="ARBA00023125"/>
    </source>
</evidence>
<dbReference type="Pfam" id="PF01614">
    <property type="entry name" value="IclR_C"/>
    <property type="match status" value="1"/>
</dbReference>
<dbReference type="GO" id="GO:0045892">
    <property type="term" value="P:negative regulation of DNA-templated transcription"/>
    <property type="evidence" value="ECO:0007669"/>
    <property type="project" value="TreeGrafter"/>
</dbReference>
<organism evidence="6 7">
    <name type="scientific">Pigmentiphaga kullae</name>
    <dbReference type="NCBI Taxonomy" id="151784"/>
    <lineage>
        <taxon>Bacteria</taxon>
        <taxon>Pseudomonadati</taxon>
        <taxon>Pseudomonadota</taxon>
        <taxon>Betaproteobacteria</taxon>
        <taxon>Burkholderiales</taxon>
        <taxon>Alcaligenaceae</taxon>
        <taxon>Pigmentiphaga</taxon>
    </lineage>
</organism>
<evidence type="ECO:0000256" key="3">
    <source>
        <dbReference type="ARBA" id="ARBA00023163"/>
    </source>
</evidence>
<dbReference type="SUPFAM" id="SSF46785">
    <property type="entry name" value="Winged helix' DNA-binding domain"/>
    <property type="match status" value="1"/>
</dbReference>
<dbReference type="SUPFAM" id="SSF55781">
    <property type="entry name" value="GAF domain-like"/>
    <property type="match status" value="1"/>
</dbReference>
<dbReference type="PROSITE" id="PS51077">
    <property type="entry name" value="HTH_ICLR"/>
    <property type="match status" value="1"/>
</dbReference>
<proteinExistence type="predicted"/>
<dbReference type="InterPro" id="IPR005471">
    <property type="entry name" value="Tscrpt_reg_IclR_N"/>
</dbReference>
<dbReference type="PANTHER" id="PTHR30136:SF35">
    <property type="entry name" value="HTH-TYPE TRANSCRIPTIONAL REGULATOR RV1719"/>
    <property type="match status" value="1"/>
</dbReference>
<evidence type="ECO:0000313" key="6">
    <source>
        <dbReference type="EMBL" id="RZS78955.1"/>
    </source>
</evidence>
<dbReference type="AlphaFoldDB" id="A0A4Q7N9W4"/>
<accession>A0A4Q7N9W4</accession>
<dbReference type="InterPro" id="IPR050707">
    <property type="entry name" value="HTH_MetabolicPath_Reg"/>
</dbReference>
<keyword evidence="7" id="KW-1185">Reference proteome</keyword>
<dbReference type="EMBL" id="SGXC01000003">
    <property type="protein sequence ID" value="RZS78955.1"/>
    <property type="molecule type" value="Genomic_DNA"/>
</dbReference>
<dbReference type="Gene3D" id="1.10.10.10">
    <property type="entry name" value="Winged helix-like DNA-binding domain superfamily/Winged helix DNA-binding domain"/>
    <property type="match status" value="1"/>
</dbReference>
<evidence type="ECO:0000313" key="7">
    <source>
        <dbReference type="Proteomes" id="UP000292445"/>
    </source>
</evidence>
<dbReference type="GO" id="GO:0003677">
    <property type="term" value="F:DNA binding"/>
    <property type="evidence" value="ECO:0007669"/>
    <property type="project" value="UniProtKB-KW"/>
</dbReference>
<feature type="domain" description="HTH iclR-type" evidence="4">
    <location>
        <begin position="9"/>
        <end position="79"/>
    </location>
</feature>
<sequence>MEEESSKNRFLLERQMEVIELVARHPAGLAFGEIQAALDMPKGTLHRMLAGLCRAGCLDAEPPFEAEVGNARRTYLLGGRMRRLLGTAISPDQMAAVAHTVLYGLVEQFQETAFLSMLRGNRIESIVMATPPKDWHGYVNPGHVMPPHAAASAKAILAFRDEREWEALLDEPLPALTDRTITSPQLLRDELRRVRKTGIAYCREEIDRGLVAVAAPIPLSQVGVMFSVSIVGPSQRMQGYDDEKMKRALLDAASKLAAIFSKQMNADLK</sequence>
<evidence type="ECO:0000259" key="4">
    <source>
        <dbReference type="PROSITE" id="PS51077"/>
    </source>
</evidence>
<dbReference type="InterPro" id="IPR029016">
    <property type="entry name" value="GAF-like_dom_sf"/>
</dbReference>
<reference evidence="6 7" key="1">
    <citation type="submission" date="2019-02" db="EMBL/GenBank/DDBJ databases">
        <title>Genomic Encyclopedia of Type Strains, Phase IV (KMG-IV): sequencing the most valuable type-strain genomes for metagenomic binning, comparative biology and taxonomic classification.</title>
        <authorList>
            <person name="Goeker M."/>
        </authorList>
    </citation>
    <scope>NUCLEOTIDE SEQUENCE [LARGE SCALE GENOMIC DNA]</scope>
    <source>
        <strain evidence="6 7">K24</strain>
    </source>
</reference>
<dbReference type="InterPro" id="IPR036390">
    <property type="entry name" value="WH_DNA-bd_sf"/>
</dbReference>